<dbReference type="SUPFAM" id="SSF53098">
    <property type="entry name" value="Ribonuclease H-like"/>
    <property type="match status" value="1"/>
</dbReference>
<evidence type="ECO:0000256" key="1">
    <source>
        <dbReference type="SAM" id="MobiDB-lite"/>
    </source>
</evidence>
<evidence type="ECO:0000259" key="3">
    <source>
        <dbReference type="Pfam" id="PF14291"/>
    </source>
</evidence>
<comment type="caution">
    <text evidence="4">The sequence shown here is derived from an EMBL/GenBank/DDBJ whole genome shotgun (WGS) entry which is preliminary data.</text>
</comment>
<proteinExistence type="predicted"/>
<dbReference type="EMBL" id="JAHWGI010000988">
    <property type="protein sequence ID" value="KAK3920079.1"/>
    <property type="molecule type" value="Genomic_DNA"/>
</dbReference>
<organism evidence="4 5">
    <name type="scientific">Frankliniella fusca</name>
    <dbReference type="NCBI Taxonomy" id="407009"/>
    <lineage>
        <taxon>Eukaryota</taxon>
        <taxon>Metazoa</taxon>
        <taxon>Ecdysozoa</taxon>
        <taxon>Arthropoda</taxon>
        <taxon>Hexapoda</taxon>
        <taxon>Insecta</taxon>
        <taxon>Pterygota</taxon>
        <taxon>Neoptera</taxon>
        <taxon>Paraneoptera</taxon>
        <taxon>Thysanoptera</taxon>
        <taxon>Terebrantia</taxon>
        <taxon>Thripoidea</taxon>
        <taxon>Thripidae</taxon>
        <taxon>Frankliniella</taxon>
    </lineage>
</organism>
<dbReference type="InterPro" id="IPR012337">
    <property type="entry name" value="RNaseH-like_sf"/>
</dbReference>
<dbReference type="InterPro" id="IPR025398">
    <property type="entry name" value="DUF4371"/>
</dbReference>
<dbReference type="InterPro" id="IPR052958">
    <property type="entry name" value="IFN-induced_PKR_regulator"/>
</dbReference>
<feature type="compositionally biased region" description="Low complexity" evidence="1">
    <location>
        <begin position="1"/>
        <end position="18"/>
    </location>
</feature>
<evidence type="ECO:0000259" key="2">
    <source>
        <dbReference type="Pfam" id="PF05699"/>
    </source>
</evidence>
<dbReference type="PANTHER" id="PTHR46289:SF14">
    <property type="entry name" value="DUF4371 DOMAIN-CONTAINING PROTEIN"/>
    <property type="match status" value="1"/>
</dbReference>
<dbReference type="Pfam" id="PF05699">
    <property type="entry name" value="Dimer_Tnp_hAT"/>
    <property type="match status" value="1"/>
</dbReference>
<feature type="non-terminal residue" evidence="4">
    <location>
        <position position="1"/>
    </location>
</feature>
<keyword evidence="5" id="KW-1185">Reference proteome</keyword>
<dbReference type="PANTHER" id="PTHR46289">
    <property type="entry name" value="52 KDA REPRESSOR OF THE INHIBITOR OF THE PROTEIN KINASE-LIKE PROTEIN-RELATED"/>
    <property type="match status" value="1"/>
</dbReference>
<evidence type="ECO:0000313" key="4">
    <source>
        <dbReference type="EMBL" id="KAK3920079.1"/>
    </source>
</evidence>
<accession>A0AAE1HEZ7</accession>
<dbReference type="InterPro" id="IPR008906">
    <property type="entry name" value="HATC_C_dom"/>
</dbReference>
<dbReference type="Pfam" id="PF14291">
    <property type="entry name" value="DUF4371"/>
    <property type="match status" value="1"/>
</dbReference>
<dbReference type="GO" id="GO:0046983">
    <property type="term" value="F:protein dimerization activity"/>
    <property type="evidence" value="ECO:0007669"/>
    <property type="project" value="InterPro"/>
</dbReference>
<feature type="region of interest" description="Disordered" evidence="1">
    <location>
        <begin position="1"/>
        <end position="121"/>
    </location>
</feature>
<feature type="domain" description="DUF4371" evidence="3">
    <location>
        <begin position="335"/>
        <end position="473"/>
    </location>
</feature>
<dbReference type="AlphaFoldDB" id="A0AAE1HEZ7"/>
<gene>
    <name evidence="4" type="ORF">KUF71_009366</name>
</gene>
<dbReference type="Proteomes" id="UP001219518">
    <property type="component" value="Unassembled WGS sequence"/>
</dbReference>
<evidence type="ECO:0000313" key="5">
    <source>
        <dbReference type="Proteomes" id="UP001219518"/>
    </source>
</evidence>
<feature type="compositionally biased region" description="Polar residues" evidence="1">
    <location>
        <begin position="26"/>
        <end position="48"/>
    </location>
</feature>
<feature type="domain" description="HAT C-terminal dimerisation" evidence="2">
    <location>
        <begin position="891"/>
        <end position="950"/>
    </location>
</feature>
<name>A0AAE1HEZ7_9NEOP</name>
<sequence>VGELRSPSPGSSQSQSSPCPSPTPSVDCNISFGSLPSPASSMVCSESNATHEFRDALDSSDSDSVIEATSGGSTCGGGGERKGTKRKTLFDFFQPKRSVTSPDDCDGGGGEGGYASTSDSPETAIVDTVTVEDTSITVIADDICDVDVNNISVDGTDVPTSDLAVSSASASVSQTTSPCGASVTPDTVRWASSYDVGFYRRKTAKELDDYTLQQLLENPWVPPSNYKFPFSTHMKQGKEERRFLTHRHLDKNTHEWLTFSDMDQGLYCKYCVFFGPSEKKGKVLVGNLVKTPLKKFAKLTGVSGDLQDHAKLKYHLDAVDAGKTFLLSVKYPNKNIHKQLDSQHSKEIAANRERLMCSLDNILFLGRQGLALRGHRESMNDECESVNKGNFLELLLFRKEIGDEKVQKHFSGDRKRDLFHSKIVQNDLVQACGDEITEEIVNRVKKLKYYSVLFDETTDMSHTSQLSLSVRYPYHDAKENKITVREDFLSFVDPRDVLEKIENSELASGDEDEVDDPTDGNIELTEEDIEQRLTGTKLGQITVNVLISVGLDPKYCVGIGADGCSVNTSDTTGAIQEIQKTCQNAVRAPCFNHALNLSISKSSKVPAVKTAVHVIKAVGSFFRASSKRHRRLLKVYHRTLPTLCETRWVQRHEAVQVFLSGISEIIEALESISKWQDGETAGKAKSLLNNLLQPEFLVTLVALQDILATSISLSRFLQKETIELQEASDALQDTLSVLEEKRRNSDEIFGILYNSAEELTSKFGVVIPQPRGSARGRHPTTNAESYYRQTIYNPMLDNIIQDLNSRFTSEVLQCYDLNCLLPLVVLTCKEESQAEKLTKLAARFSSLLDVPEQILLQNLKAEMALWKTKWRREKEEGNPIPKSCAETLEVCDETLYPNIRALTVILQALPSSVATSERSFSTLRRIKTWLRSTMNTERLSGLALLNIHRDIQVNKNNVINRFAKKNKTRAKNLAL</sequence>
<protein>
    <submittedName>
        <fullName evidence="4">52 kDa repressor of the inhibitor of the protein kinase</fullName>
    </submittedName>
</protein>
<reference evidence="4" key="1">
    <citation type="submission" date="2021-07" db="EMBL/GenBank/DDBJ databases">
        <authorList>
            <person name="Catto M.A."/>
            <person name="Jacobson A."/>
            <person name="Kennedy G."/>
            <person name="Labadie P."/>
            <person name="Hunt B.G."/>
            <person name="Srinivasan R."/>
        </authorList>
    </citation>
    <scope>NUCLEOTIDE SEQUENCE</scope>
    <source>
        <strain evidence="4">PL_HMW_Pooled</strain>
        <tissue evidence="4">Head</tissue>
    </source>
</reference>
<reference evidence="4" key="2">
    <citation type="journal article" date="2023" name="BMC Genomics">
        <title>Pest status, molecular evolution, and epigenetic factors derived from the genome assembly of Frankliniella fusca, a thysanopteran phytovirus vector.</title>
        <authorList>
            <person name="Catto M.A."/>
            <person name="Labadie P.E."/>
            <person name="Jacobson A.L."/>
            <person name="Kennedy G.G."/>
            <person name="Srinivasan R."/>
            <person name="Hunt B.G."/>
        </authorList>
    </citation>
    <scope>NUCLEOTIDE SEQUENCE</scope>
    <source>
        <strain evidence="4">PL_HMW_Pooled</strain>
    </source>
</reference>